<evidence type="ECO:0008006" key="3">
    <source>
        <dbReference type="Google" id="ProtNLM"/>
    </source>
</evidence>
<accession>A0ABW2KN50</accession>
<gene>
    <name evidence="1" type="ORF">ACFQRF_24095</name>
</gene>
<evidence type="ECO:0000313" key="2">
    <source>
        <dbReference type="Proteomes" id="UP001596540"/>
    </source>
</evidence>
<reference evidence="2" key="1">
    <citation type="journal article" date="2019" name="Int. J. Syst. Evol. Microbiol.">
        <title>The Global Catalogue of Microorganisms (GCM) 10K type strain sequencing project: providing services to taxonomists for standard genome sequencing and annotation.</title>
        <authorList>
            <consortium name="The Broad Institute Genomics Platform"/>
            <consortium name="The Broad Institute Genome Sequencing Center for Infectious Disease"/>
            <person name="Wu L."/>
            <person name="Ma J."/>
        </authorList>
    </citation>
    <scope>NUCLEOTIDE SEQUENCE [LARGE SCALE GENOMIC DNA]</scope>
    <source>
        <strain evidence="2">CGMCC 4.7382</strain>
    </source>
</reference>
<comment type="caution">
    <text evidence="1">The sequence shown here is derived from an EMBL/GenBank/DDBJ whole genome shotgun (WGS) entry which is preliminary data.</text>
</comment>
<sequence length="117" mass="12464">MAKIDLSALQQPESAGTVVVMPEGDEITLRPLMTLGSEHDQTLLDAITAITNLKEDAGVGMGQLHEVMPIISKLLAAAAPTKRDAARIDRLPLMARFRIIMGYVGDQDLGGLLPSEG</sequence>
<name>A0ABW2KN50_9ACTN</name>
<dbReference type="EMBL" id="JBHTBH010000014">
    <property type="protein sequence ID" value="MFC7330820.1"/>
    <property type="molecule type" value="Genomic_DNA"/>
</dbReference>
<dbReference type="Proteomes" id="UP001596540">
    <property type="component" value="Unassembled WGS sequence"/>
</dbReference>
<protein>
    <recommendedName>
        <fullName evidence="3">Tail assembly chaperone E/41/14-like protein</fullName>
    </recommendedName>
</protein>
<evidence type="ECO:0000313" key="1">
    <source>
        <dbReference type="EMBL" id="MFC7330820.1"/>
    </source>
</evidence>
<proteinExistence type="predicted"/>
<keyword evidence="2" id="KW-1185">Reference proteome</keyword>
<dbReference type="RefSeq" id="WP_379873460.1">
    <property type="nucleotide sequence ID" value="NZ_JBHTBH010000014.1"/>
</dbReference>
<organism evidence="1 2">
    <name type="scientific">Marinactinospora rubrisoli</name>
    <dbReference type="NCBI Taxonomy" id="2715399"/>
    <lineage>
        <taxon>Bacteria</taxon>
        <taxon>Bacillati</taxon>
        <taxon>Actinomycetota</taxon>
        <taxon>Actinomycetes</taxon>
        <taxon>Streptosporangiales</taxon>
        <taxon>Nocardiopsidaceae</taxon>
        <taxon>Marinactinospora</taxon>
    </lineage>
</organism>